<dbReference type="PANTHER" id="PTHR12526">
    <property type="entry name" value="GLYCOSYLTRANSFERASE"/>
    <property type="match status" value="1"/>
</dbReference>
<organism evidence="3 4">
    <name type="scientific">Gulbenkiania indica</name>
    <dbReference type="NCBI Taxonomy" id="375574"/>
    <lineage>
        <taxon>Bacteria</taxon>
        <taxon>Pseudomonadati</taxon>
        <taxon>Pseudomonadota</taxon>
        <taxon>Betaproteobacteria</taxon>
        <taxon>Neisseriales</taxon>
        <taxon>Chromobacteriaceae</taxon>
        <taxon>Gulbenkiania</taxon>
    </lineage>
</organism>
<dbReference type="CDD" id="cd03801">
    <property type="entry name" value="GT4_PimA-like"/>
    <property type="match status" value="2"/>
</dbReference>
<feature type="domain" description="Glycosyltransferase subfamily 4-like N-terminal" evidence="2">
    <location>
        <begin position="403"/>
        <end position="588"/>
    </location>
</feature>
<reference evidence="4" key="1">
    <citation type="submission" date="2015-08" db="EMBL/GenBank/DDBJ databases">
        <authorList>
            <person name="Varghese N."/>
        </authorList>
    </citation>
    <scope>NUCLEOTIDE SEQUENCE [LARGE SCALE GENOMIC DNA]</scope>
    <source>
        <strain evidence="4">DSM 17901</strain>
    </source>
</reference>
<dbReference type="InterPro" id="IPR028098">
    <property type="entry name" value="Glyco_trans_4-like_N"/>
</dbReference>
<dbReference type="STRING" id="375574.GCA_001418035_01476"/>
<keyword evidence="3" id="KW-0808">Transferase</keyword>
<dbReference type="Pfam" id="PF13439">
    <property type="entry name" value="Glyco_transf_4"/>
    <property type="match status" value="1"/>
</dbReference>
<dbReference type="Pfam" id="PF00534">
    <property type="entry name" value="Glycos_transf_1"/>
    <property type="match status" value="1"/>
</dbReference>
<dbReference type="AlphaFoldDB" id="A0A0K6GX44"/>
<gene>
    <name evidence="3" type="ORF">Ga0061063_1685</name>
</gene>
<feature type="domain" description="Glycosyl transferase family 1" evidence="1">
    <location>
        <begin position="217"/>
        <end position="363"/>
    </location>
</feature>
<evidence type="ECO:0000313" key="3">
    <source>
        <dbReference type="EMBL" id="CUA83322.1"/>
    </source>
</evidence>
<evidence type="ECO:0000313" key="4">
    <source>
        <dbReference type="Proteomes" id="UP000243535"/>
    </source>
</evidence>
<dbReference type="Proteomes" id="UP000243535">
    <property type="component" value="Unassembled WGS sequence"/>
</dbReference>
<name>A0A0K6GX44_9NEIS</name>
<dbReference type="Pfam" id="PF13692">
    <property type="entry name" value="Glyco_trans_1_4"/>
    <property type="match status" value="1"/>
</dbReference>
<dbReference type="PANTHER" id="PTHR12526:SF625">
    <property type="entry name" value="PHOSPHATIDYLINOSITOL GLYCAN-CLASS A"/>
    <property type="match status" value="1"/>
</dbReference>
<dbReference type="EMBL" id="CYHA01000003">
    <property type="protein sequence ID" value="CUA83322.1"/>
    <property type="molecule type" value="Genomic_DNA"/>
</dbReference>
<evidence type="ECO:0000259" key="1">
    <source>
        <dbReference type="Pfam" id="PF00534"/>
    </source>
</evidence>
<sequence>MKLAIVAPSPVPFVIGGAENLWWGLVSAFNREPGIEAELIKLPSPERNAREILASYRRFAELDVSHFDQVITTKYPAWMLSHPNHVVYVQHKLRGLYDTYPAHLPTALPADTRLPQALRSLITRPDPDRSLLPDLFGALESWFTAHPDDHGFDLPGPLLRAVVHQLDRIALAPGAIRRYMAISHTVAGRADHFPPGVQVEVLHHPTSLATQPASAYEAIFTASRLDGPKRVELLLRAYLKAGVDVPLRIAGSGPEAQRLQRLAEGNPHVSFLGRITEEQLVDEYRRALFVPFIPDREDYGLITLEAMQSGKAVLTVSDAGGVNELVQPGLNGEIVAPDEDTLTEAIRRLCEDRTRTLAMGAAAPGSVAHIDWAATARTLLTPPVRRKKVVVANTFAIYPPQSGGQLRLYHLYKGLARQADVVMVNLTEPGQPARRLALAPGLSEVRVPRALSLAEADRALEGALGVSSGDLSLALFPALAPNYLRALREACEGADVVVASHPYAWAALRKVWPGPIVYESHNMEYELKAALYPPDTPWLQGLADVEGACAREAPQVFACSEADADRLAEVYDVPRARIGVIPNGVDVSEVTFTPPGARETAKARLGLAGRTLVLFMGSLHQPNVEALETLIAVAHTCPDLDFLIMGSVCQAACLQAASANVHPLGLVPEREKQRWLATADIGFNPMLSGSGTNLKILDYAAAGLVIVSTPFGARGAVLTAPEHLLLAEPDRLAPALMAAARLPLAERQRLVEAARRRIEETVDWPAVADAYARQLL</sequence>
<protein>
    <submittedName>
        <fullName evidence="3">Glycosyltransferase involved in cell wall bisynthesis</fullName>
    </submittedName>
</protein>
<dbReference type="SUPFAM" id="SSF53756">
    <property type="entry name" value="UDP-Glycosyltransferase/glycogen phosphorylase"/>
    <property type="match status" value="2"/>
</dbReference>
<keyword evidence="4" id="KW-1185">Reference proteome</keyword>
<accession>A0A0K6GX44</accession>
<dbReference type="InterPro" id="IPR001296">
    <property type="entry name" value="Glyco_trans_1"/>
</dbReference>
<proteinExistence type="predicted"/>
<evidence type="ECO:0000259" key="2">
    <source>
        <dbReference type="Pfam" id="PF13439"/>
    </source>
</evidence>
<dbReference type="GO" id="GO:0016757">
    <property type="term" value="F:glycosyltransferase activity"/>
    <property type="evidence" value="ECO:0007669"/>
    <property type="project" value="InterPro"/>
</dbReference>
<dbReference type="RefSeq" id="WP_055433884.1">
    <property type="nucleotide sequence ID" value="NZ_CYHA01000003.1"/>
</dbReference>
<dbReference type="Gene3D" id="3.40.50.2000">
    <property type="entry name" value="Glycogen Phosphorylase B"/>
    <property type="match status" value="4"/>
</dbReference>